<dbReference type="GO" id="GO:0005576">
    <property type="term" value="C:extracellular region"/>
    <property type="evidence" value="ECO:0007669"/>
    <property type="project" value="UniProtKB-SubCell"/>
</dbReference>
<dbReference type="SMART" id="SM00452">
    <property type="entry name" value="STI"/>
    <property type="match status" value="1"/>
</dbReference>
<dbReference type="Proteomes" id="UP001157006">
    <property type="component" value="Chromosome 4"/>
</dbReference>
<dbReference type="PANTHER" id="PTHR33107:SF31">
    <property type="entry name" value="KUNITZ TYPE TRYPSIN INHIBITOR 104"/>
    <property type="match status" value="1"/>
</dbReference>
<dbReference type="Pfam" id="PF00197">
    <property type="entry name" value="Kunitz_legume"/>
    <property type="match status" value="1"/>
</dbReference>
<keyword evidence="2" id="KW-0964">Secreted</keyword>
<reference evidence="4 5" key="1">
    <citation type="submission" date="2023-01" db="EMBL/GenBank/DDBJ databases">
        <authorList>
            <person name="Kreplak J."/>
        </authorList>
    </citation>
    <scope>NUCLEOTIDE SEQUENCE [LARGE SCALE GENOMIC DNA]</scope>
</reference>
<dbReference type="InterPro" id="IPR002160">
    <property type="entry name" value="Prot_inh_Kunz-lg"/>
</dbReference>
<dbReference type="GO" id="GO:0004866">
    <property type="term" value="F:endopeptidase inhibitor activity"/>
    <property type="evidence" value="ECO:0007669"/>
    <property type="project" value="InterPro"/>
</dbReference>
<proteinExistence type="predicted"/>
<comment type="subcellular location">
    <subcellularLocation>
        <location evidence="1">Secreted</location>
    </subcellularLocation>
</comment>
<dbReference type="SUPFAM" id="SSF50386">
    <property type="entry name" value="STI-like"/>
    <property type="match status" value="1"/>
</dbReference>
<evidence type="ECO:0000313" key="5">
    <source>
        <dbReference type="Proteomes" id="UP001157006"/>
    </source>
</evidence>
<gene>
    <name evidence="4" type="ORF">VFH_IV011440</name>
</gene>
<dbReference type="Gene3D" id="2.80.10.50">
    <property type="match status" value="1"/>
</dbReference>
<evidence type="ECO:0000256" key="3">
    <source>
        <dbReference type="SAM" id="SignalP"/>
    </source>
</evidence>
<sequence length="211" mass="23371">MTMRSLSMFLLGHVWFFMITRSIAQFVVDTNGKPVERNKEYFIRSAAISGIGGDSILVSRNGSCLLQAGLDNNYIANGLAVKFTPFAAHHDDDYLRLNRDVRITFQTSSSCCAQSTDWRLGEKDATSGRQLIIIGRDGGTVGSYGNFFRIVQIYTGGTLYYIQWCPTEVCPNCRFECGTVSTIWENGKILLALGGGSAHPIVLHKTNRGPW</sequence>
<evidence type="ECO:0000256" key="2">
    <source>
        <dbReference type="ARBA" id="ARBA00022525"/>
    </source>
</evidence>
<dbReference type="AlphaFoldDB" id="A0AAV1ACW5"/>
<dbReference type="EMBL" id="OX451739">
    <property type="protein sequence ID" value="CAI8606885.1"/>
    <property type="molecule type" value="Genomic_DNA"/>
</dbReference>
<name>A0AAV1ACW5_VICFA</name>
<dbReference type="PROSITE" id="PS00283">
    <property type="entry name" value="SOYBEAN_KUNITZ"/>
    <property type="match status" value="1"/>
</dbReference>
<evidence type="ECO:0000313" key="4">
    <source>
        <dbReference type="EMBL" id="CAI8606885.1"/>
    </source>
</evidence>
<keyword evidence="3" id="KW-0732">Signal</keyword>
<evidence type="ECO:0000256" key="1">
    <source>
        <dbReference type="ARBA" id="ARBA00004613"/>
    </source>
</evidence>
<dbReference type="InterPro" id="IPR011065">
    <property type="entry name" value="Kunitz_inhibitor_STI-like_sf"/>
</dbReference>
<feature type="chain" id="PRO_5043449207" evidence="3">
    <location>
        <begin position="25"/>
        <end position="211"/>
    </location>
</feature>
<organism evidence="4 5">
    <name type="scientific">Vicia faba</name>
    <name type="common">Broad bean</name>
    <name type="synonym">Faba vulgaris</name>
    <dbReference type="NCBI Taxonomy" id="3906"/>
    <lineage>
        <taxon>Eukaryota</taxon>
        <taxon>Viridiplantae</taxon>
        <taxon>Streptophyta</taxon>
        <taxon>Embryophyta</taxon>
        <taxon>Tracheophyta</taxon>
        <taxon>Spermatophyta</taxon>
        <taxon>Magnoliopsida</taxon>
        <taxon>eudicotyledons</taxon>
        <taxon>Gunneridae</taxon>
        <taxon>Pentapetalae</taxon>
        <taxon>rosids</taxon>
        <taxon>fabids</taxon>
        <taxon>Fabales</taxon>
        <taxon>Fabaceae</taxon>
        <taxon>Papilionoideae</taxon>
        <taxon>50 kb inversion clade</taxon>
        <taxon>NPAAA clade</taxon>
        <taxon>Hologalegina</taxon>
        <taxon>IRL clade</taxon>
        <taxon>Fabeae</taxon>
        <taxon>Vicia</taxon>
    </lineage>
</organism>
<protein>
    <submittedName>
        <fullName evidence="4">Uncharacterized protein</fullName>
    </submittedName>
</protein>
<accession>A0AAV1ACW5</accession>
<keyword evidence="5" id="KW-1185">Reference proteome</keyword>
<dbReference type="PANTHER" id="PTHR33107">
    <property type="entry name" value="KUNITZ TRYPSIN INHIBITOR 2"/>
    <property type="match status" value="1"/>
</dbReference>
<feature type="signal peptide" evidence="3">
    <location>
        <begin position="1"/>
        <end position="24"/>
    </location>
</feature>